<reference evidence="3" key="1">
    <citation type="submission" date="2016-12" db="EMBL/GenBank/DDBJ databases">
        <title>Extending the VSGnome of Trypanosoma brucei strain TREU927.</title>
        <authorList>
            <person name="Cross G.A."/>
        </authorList>
    </citation>
    <scope>NUCLEOTIDE SEQUENCE</scope>
    <source>
        <strain evidence="3">Tb927.99.596</strain>
    </source>
</reference>
<dbReference type="EMBL" id="KY404438">
    <property type="protein sequence ID" value="ARB50689.1"/>
    <property type="molecule type" value="Genomic_DNA"/>
</dbReference>
<protein>
    <submittedName>
        <fullName evidence="3">Variant surface glycoprotein</fullName>
    </submittedName>
</protein>
<sequence>MRWIGISLVFVIMATADFGGSTTGDAAQDKLQTACQEAVFAAAVAHTYEARAVEAESAYRQIDKQALIWNLEAQTEIKHERSALLAALSASATAVAAETEKKGKEKAAKLRQAAQAFAQRAEALQTAYKMAAPTYAANSNPFTAPANTGYTITSGATQEGQSACDDDAKKVDGKQPQPKAFGTTALKKLKLTKASELHTLLKKASVSVTAAGNNCARADSATNSITSCTGNIGAGTAFKLAAQKEPQPPETSIFDSDDRQKGCAEKLASEDDKKDTTKVFLNTICLAELHTTKDLPKLADIIPSSLAADDSVIAAIRNADTAFSNIKDVSDGTKDSELVKYVTKTYGQTPEKFTDEFITKMNKQPLKYRASKEMTTSTLEELATKKEAGTAISFYHAQQQRKRTEEDSTKEKEATDKKEEKKDGNSKAKVVNCTSHATHDGCSKGKNCK</sequence>
<feature type="compositionally biased region" description="Basic and acidic residues" evidence="1">
    <location>
        <begin position="402"/>
        <end position="426"/>
    </location>
</feature>
<feature type="signal peptide" evidence="2">
    <location>
        <begin position="1"/>
        <end position="16"/>
    </location>
</feature>
<proteinExistence type="predicted"/>
<feature type="region of interest" description="Disordered" evidence="1">
    <location>
        <begin position="158"/>
        <end position="179"/>
    </location>
</feature>
<feature type="chain" id="PRO_5012007614" evidence="2">
    <location>
        <begin position="17"/>
        <end position="449"/>
    </location>
</feature>
<dbReference type="SUPFAM" id="SSF58087">
    <property type="entry name" value="Variant surface glycoprotein (N-terminal domain)"/>
    <property type="match status" value="1"/>
</dbReference>
<accession>A0A1V0FY31</accession>
<evidence type="ECO:0000256" key="2">
    <source>
        <dbReference type="SAM" id="SignalP"/>
    </source>
</evidence>
<dbReference type="AlphaFoldDB" id="A0A1V0FY31"/>
<dbReference type="VEuPathDB" id="TriTrypDB:Tb427_000139500"/>
<keyword evidence="2" id="KW-0732">Signal</keyword>
<organism evidence="3">
    <name type="scientific">Trypanosoma brucei</name>
    <dbReference type="NCBI Taxonomy" id="5691"/>
    <lineage>
        <taxon>Eukaryota</taxon>
        <taxon>Discoba</taxon>
        <taxon>Euglenozoa</taxon>
        <taxon>Kinetoplastea</taxon>
        <taxon>Metakinetoplastina</taxon>
        <taxon>Trypanosomatida</taxon>
        <taxon>Trypanosomatidae</taxon>
        <taxon>Trypanosoma</taxon>
    </lineage>
</organism>
<evidence type="ECO:0000313" key="3">
    <source>
        <dbReference type="EMBL" id="ARB50689.1"/>
    </source>
</evidence>
<evidence type="ECO:0000256" key="1">
    <source>
        <dbReference type="SAM" id="MobiDB-lite"/>
    </source>
</evidence>
<name>A0A1V0FY31_9TRYP</name>
<feature type="region of interest" description="Disordered" evidence="1">
    <location>
        <begin position="397"/>
        <end position="449"/>
    </location>
</feature>